<organism evidence="11 12">
    <name type="scientific">Brachionus plicatilis</name>
    <name type="common">Marine rotifer</name>
    <name type="synonym">Brachionus muelleri</name>
    <dbReference type="NCBI Taxonomy" id="10195"/>
    <lineage>
        <taxon>Eukaryota</taxon>
        <taxon>Metazoa</taxon>
        <taxon>Spiralia</taxon>
        <taxon>Gnathifera</taxon>
        <taxon>Rotifera</taxon>
        <taxon>Eurotatoria</taxon>
        <taxon>Monogononta</taxon>
        <taxon>Pseudotrocha</taxon>
        <taxon>Ploima</taxon>
        <taxon>Brachionidae</taxon>
        <taxon>Brachionus</taxon>
    </lineage>
</organism>
<dbReference type="GO" id="GO:0005829">
    <property type="term" value="C:cytosol"/>
    <property type="evidence" value="ECO:0007669"/>
    <property type="project" value="TreeGrafter"/>
</dbReference>
<feature type="coiled-coil region" evidence="10">
    <location>
        <begin position="128"/>
        <end position="162"/>
    </location>
</feature>
<dbReference type="PANTHER" id="PTHR31570">
    <property type="entry name" value="HAUS AUGMIN-LIKE COMPLEX SUBUNIT 1"/>
    <property type="match status" value="1"/>
</dbReference>
<proteinExistence type="inferred from homology"/>
<comment type="similarity">
    <text evidence="2">Belongs to the HAUS1 family.</text>
</comment>
<accession>A0A3M7QSF8</accession>
<dbReference type="EMBL" id="REGN01005208">
    <property type="protein sequence ID" value="RNA14326.1"/>
    <property type="molecule type" value="Genomic_DNA"/>
</dbReference>
<keyword evidence="5" id="KW-0493">Microtubule</keyword>
<dbReference type="GO" id="GO:0005874">
    <property type="term" value="C:microtubule"/>
    <property type="evidence" value="ECO:0007669"/>
    <property type="project" value="UniProtKB-KW"/>
</dbReference>
<evidence type="ECO:0000256" key="4">
    <source>
        <dbReference type="ARBA" id="ARBA00022618"/>
    </source>
</evidence>
<feature type="coiled-coil region" evidence="10">
    <location>
        <begin position="206"/>
        <end position="233"/>
    </location>
</feature>
<dbReference type="Pfam" id="PF25762">
    <property type="entry name" value="HAUS1"/>
    <property type="match status" value="1"/>
</dbReference>
<keyword evidence="7 10" id="KW-0175">Coiled coil</keyword>
<reference evidence="11 12" key="1">
    <citation type="journal article" date="2018" name="Sci. Rep.">
        <title>Genomic signatures of local adaptation to the degree of environmental predictability in rotifers.</title>
        <authorList>
            <person name="Franch-Gras L."/>
            <person name="Hahn C."/>
            <person name="Garcia-Roger E.M."/>
            <person name="Carmona M.J."/>
            <person name="Serra M."/>
            <person name="Gomez A."/>
        </authorList>
    </citation>
    <scope>NUCLEOTIDE SEQUENCE [LARGE SCALE GENOMIC DNA]</scope>
    <source>
        <strain evidence="11">HYR1</strain>
    </source>
</reference>
<dbReference type="GO" id="GO:0070652">
    <property type="term" value="C:HAUS complex"/>
    <property type="evidence" value="ECO:0007669"/>
    <property type="project" value="InterPro"/>
</dbReference>
<evidence type="ECO:0000313" key="12">
    <source>
        <dbReference type="Proteomes" id="UP000276133"/>
    </source>
</evidence>
<dbReference type="PANTHER" id="PTHR31570:SF1">
    <property type="entry name" value="HAUS AUGMIN-LIKE COMPLEX SUBUNIT 1"/>
    <property type="match status" value="1"/>
</dbReference>
<evidence type="ECO:0000256" key="1">
    <source>
        <dbReference type="ARBA" id="ARBA00004186"/>
    </source>
</evidence>
<dbReference type="OrthoDB" id="5372507at2759"/>
<keyword evidence="3" id="KW-0963">Cytoplasm</keyword>
<dbReference type="InterPro" id="IPR026243">
    <property type="entry name" value="HAUS1"/>
</dbReference>
<dbReference type="Proteomes" id="UP000276133">
    <property type="component" value="Unassembled WGS sequence"/>
</dbReference>
<keyword evidence="8" id="KW-0206">Cytoskeleton</keyword>
<keyword evidence="6" id="KW-0498">Mitosis</keyword>
<comment type="caution">
    <text evidence="11">The sequence shown here is derived from an EMBL/GenBank/DDBJ whole genome shotgun (WGS) entry which is preliminary data.</text>
</comment>
<keyword evidence="4" id="KW-0132">Cell division</keyword>
<evidence type="ECO:0000313" key="11">
    <source>
        <dbReference type="EMBL" id="RNA14326.1"/>
    </source>
</evidence>
<evidence type="ECO:0000256" key="3">
    <source>
        <dbReference type="ARBA" id="ARBA00022490"/>
    </source>
</evidence>
<evidence type="ECO:0000256" key="2">
    <source>
        <dbReference type="ARBA" id="ARBA00005479"/>
    </source>
</evidence>
<evidence type="ECO:0000256" key="6">
    <source>
        <dbReference type="ARBA" id="ARBA00022776"/>
    </source>
</evidence>
<gene>
    <name evidence="11" type="ORF">BpHYR1_011269</name>
</gene>
<keyword evidence="9" id="KW-0131">Cell cycle</keyword>
<name>A0A3M7QSF8_BRAPC</name>
<evidence type="ECO:0000256" key="10">
    <source>
        <dbReference type="SAM" id="Coils"/>
    </source>
</evidence>
<dbReference type="GO" id="GO:0051225">
    <property type="term" value="P:spindle assembly"/>
    <property type="evidence" value="ECO:0007669"/>
    <property type="project" value="InterPro"/>
</dbReference>
<comment type="subcellular location">
    <subcellularLocation>
        <location evidence="1">Cytoplasm</location>
        <location evidence="1">Cytoskeleton</location>
        <location evidence="1">Spindle</location>
    </subcellularLocation>
</comment>
<evidence type="ECO:0000256" key="5">
    <source>
        <dbReference type="ARBA" id="ARBA00022701"/>
    </source>
</evidence>
<dbReference type="GO" id="GO:0005819">
    <property type="term" value="C:spindle"/>
    <property type="evidence" value="ECO:0007669"/>
    <property type="project" value="UniProtKB-SubCell"/>
</dbReference>
<evidence type="ECO:0000256" key="7">
    <source>
        <dbReference type="ARBA" id="ARBA00023054"/>
    </source>
</evidence>
<keyword evidence="12" id="KW-1185">Reference proteome</keyword>
<evidence type="ECO:0000256" key="8">
    <source>
        <dbReference type="ARBA" id="ARBA00023212"/>
    </source>
</evidence>
<evidence type="ECO:0000256" key="9">
    <source>
        <dbReference type="ARBA" id="ARBA00023306"/>
    </source>
</evidence>
<dbReference type="AlphaFoldDB" id="A0A3M7QSF8"/>
<sequence>MNKNLLEEIESLELKNYKYWSSYYAKEAEKTQALLRLFGFTKNDLVTSENCTKSINALVSIGQELKLDCINKENLMITLNELISKKHDIEEKLYSNNAQTNDLNEKTIQLNLFREILLKDCRHFESQLDQDNETLRKMEIDIQFMKNKMEEYKSKIAQMKVHNDSIDKNLFHENIVSEYQKMKSIQSELQEVKTKLNLYQGLPSNMDLAQLKIESLAKEIENIEHEIEKLMVFMD</sequence>
<dbReference type="GO" id="GO:0051301">
    <property type="term" value="P:cell division"/>
    <property type="evidence" value="ECO:0007669"/>
    <property type="project" value="UniProtKB-KW"/>
</dbReference>
<protein>
    <submittedName>
        <fullName evidence="11">HAUS augmin-like complex subunit 1</fullName>
    </submittedName>
</protein>